<evidence type="ECO:0000256" key="1">
    <source>
        <dbReference type="ARBA" id="ARBA00022450"/>
    </source>
</evidence>
<keyword evidence="5" id="KW-1185">Reference proteome</keyword>
<proteinExistence type="predicted"/>
<keyword evidence="2" id="KW-0597">Phosphoprotein</keyword>
<dbReference type="RefSeq" id="WP_173219656.1">
    <property type="nucleotide sequence ID" value="NZ_CP048104.1"/>
</dbReference>
<dbReference type="AlphaFoldDB" id="A0A7D4CUH4"/>
<dbReference type="InterPro" id="IPR009081">
    <property type="entry name" value="PP-bd_ACP"/>
</dbReference>
<sequence>MNKSKLRDQLKEIIAEVIEVDEFGDEENFVSDLGVDSMMALEIVARIEQTFQIKIPEEYLPEVKSLNDVHRVVLEVMEHVRN</sequence>
<evidence type="ECO:0000313" key="4">
    <source>
        <dbReference type="EMBL" id="QKG83257.1"/>
    </source>
</evidence>
<dbReference type="Proteomes" id="UP000503088">
    <property type="component" value="Chromosome"/>
</dbReference>
<keyword evidence="1" id="KW-0596">Phosphopantetheine</keyword>
<dbReference type="InterPro" id="IPR006162">
    <property type="entry name" value="Ppantetheine_attach_site"/>
</dbReference>
<dbReference type="Gene3D" id="1.10.1200.10">
    <property type="entry name" value="ACP-like"/>
    <property type="match status" value="1"/>
</dbReference>
<name>A0A7D4CUH4_9BACL</name>
<gene>
    <name evidence="4" type="ORF">GXN76_01450</name>
</gene>
<dbReference type="Pfam" id="PF00550">
    <property type="entry name" value="PP-binding"/>
    <property type="match status" value="1"/>
</dbReference>
<organism evidence="4 5">
    <name type="scientific">Kroppenstedtia pulmonis</name>
    <dbReference type="NCBI Taxonomy" id="1380685"/>
    <lineage>
        <taxon>Bacteria</taxon>
        <taxon>Bacillati</taxon>
        <taxon>Bacillota</taxon>
        <taxon>Bacilli</taxon>
        <taxon>Bacillales</taxon>
        <taxon>Thermoactinomycetaceae</taxon>
        <taxon>Kroppenstedtia</taxon>
    </lineage>
</organism>
<evidence type="ECO:0000259" key="3">
    <source>
        <dbReference type="PROSITE" id="PS50075"/>
    </source>
</evidence>
<dbReference type="EMBL" id="CP048104">
    <property type="protein sequence ID" value="QKG83257.1"/>
    <property type="molecule type" value="Genomic_DNA"/>
</dbReference>
<reference evidence="4 5" key="1">
    <citation type="submission" date="2020-01" db="EMBL/GenBank/DDBJ databases">
        <authorList>
            <person name="Gulvik C.A."/>
            <person name="Batra D.G."/>
        </authorList>
    </citation>
    <scope>NUCLEOTIDE SEQUENCE [LARGE SCALE GENOMIC DNA]</scope>
    <source>
        <strain evidence="4 5">W9323</strain>
    </source>
</reference>
<dbReference type="SUPFAM" id="SSF47336">
    <property type="entry name" value="ACP-like"/>
    <property type="match status" value="1"/>
</dbReference>
<accession>A0A7D4CUH4</accession>
<dbReference type="PROSITE" id="PS00012">
    <property type="entry name" value="PHOSPHOPANTETHEINE"/>
    <property type="match status" value="1"/>
</dbReference>
<evidence type="ECO:0000256" key="2">
    <source>
        <dbReference type="ARBA" id="ARBA00022553"/>
    </source>
</evidence>
<protein>
    <submittedName>
        <fullName evidence="4">Acyl carrier protein</fullName>
    </submittedName>
</protein>
<dbReference type="KEGG" id="kpul:GXN76_01450"/>
<dbReference type="InterPro" id="IPR036736">
    <property type="entry name" value="ACP-like_sf"/>
</dbReference>
<dbReference type="PROSITE" id="PS50075">
    <property type="entry name" value="CARRIER"/>
    <property type="match status" value="1"/>
</dbReference>
<feature type="domain" description="Carrier" evidence="3">
    <location>
        <begin position="1"/>
        <end position="80"/>
    </location>
</feature>
<evidence type="ECO:0000313" key="5">
    <source>
        <dbReference type="Proteomes" id="UP000503088"/>
    </source>
</evidence>